<keyword evidence="3" id="KW-1185">Reference proteome</keyword>
<accession>A0AAC9FHU1</accession>
<keyword evidence="1" id="KW-0812">Transmembrane</keyword>
<evidence type="ECO:0000313" key="3">
    <source>
        <dbReference type="Proteomes" id="UP000076088"/>
    </source>
</evidence>
<gene>
    <name evidence="2" type="ORF">ATM17_40470</name>
</gene>
<evidence type="ECO:0000256" key="1">
    <source>
        <dbReference type="SAM" id="Phobius"/>
    </source>
</evidence>
<proteinExistence type="predicted"/>
<name>A0AAC9FHU1_SPHMC</name>
<keyword evidence="1" id="KW-1133">Transmembrane helix</keyword>
<dbReference type="AlphaFoldDB" id="A0AAC9FHU1"/>
<feature type="transmembrane region" description="Helical" evidence="1">
    <location>
        <begin position="59"/>
        <end position="83"/>
    </location>
</feature>
<dbReference type="EMBL" id="CP013346">
    <property type="protein sequence ID" value="AMU92953.1"/>
    <property type="molecule type" value="Genomic_DNA"/>
</dbReference>
<geneLocation type="plasmid" evidence="2 3">
    <name>unnamed2</name>
</geneLocation>
<dbReference type="RefSeq" id="WP_054735660.1">
    <property type="nucleotide sequence ID" value="NZ_CP009431.1"/>
</dbReference>
<evidence type="ECO:0000313" key="2">
    <source>
        <dbReference type="EMBL" id="AMU92953.1"/>
    </source>
</evidence>
<protein>
    <submittedName>
        <fullName evidence="2">Uncharacterized protein</fullName>
    </submittedName>
</protein>
<keyword evidence="1" id="KW-0472">Membrane</keyword>
<reference evidence="2 3" key="2">
    <citation type="journal article" date="2016" name="Genome Announc.">
        <title>Complete Genome Sequence of Sphingopyxis macrogoltabida Strain 203N (NBRC 111659), a Polyethylene Glycol Degrader.</title>
        <authorList>
            <person name="Ohtsubo Y."/>
            <person name="Nonoyama S."/>
            <person name="Nagata Y."/>
            <person name="Numata M."/>
            <person name="Tsuchikane K."/>
            <person name="Hosoyama A."/>
            <person name="Yamazoe A."/>
            <person name="Tsuda M."/>
            <person name="Fujita N."/>
            <person name="Kawai F."/>
        </authorList>
    </citation>
    <scope>NUCLEOTIDE SEQUENCE [LARGE SCALE GENOMIC DNA]</scope>
    <source>
        <strain evidence="2 3">203N</strain>
    </source>
</reference>
<sequence length="141" mass="15748">MSDDVAAETRDQKVIYEQRCQDFRSLNGFLWQSPLIIMSLTGGLWFAVASFALSTSARSMLLVFACLANLLMIGALVRLRWVMQQVLEDIRDYDGKRRTKGDYTIVRIFSAMLFFTAIGSGIAACNPAAYFTKALTTEVGK</sequence>
<organism evidence="2 3">
    <name type="scientific">Sphingopyxis macrogoltabida</name>
    <name type="common">Sphingomonas macrogoltabidus</name>
    <dbReference type="NCBI Taxonomy" id="33050"/>
    <lineage>
        <taxon>Bacteria</taxon>
        <taxon>Pseudomonadati</taxon>
        <taxon>Pseudomonadota</taxon>
        <taxon>Alphaproteobacteria</taxon>
        <taxon>Sphingomonadales</taxon>
        <taxon>Sphingomonadaceae</taxon>
        <taxon>Sphingopyxis</taxon>
    </lineage>
</organism>
<reference evidence="3" key="1">
    <citation type="submission" date="2015-11" db="EMBL/GenBank/DDBJ databases">
        <title>Complete genome sequence of a polyethylene-glycol degrader Sphingopyxis macrogoltabida 203N (NBRC 111659).</title>
        <authorList>
            <person name="Yoshiyuki O."/>
            <person name="Shouta N."/>
            <person name="Nagata Y."/>
            <person name="Numata M."/>
            <person name="Tsuchikane K."/>
            <person name="Hosoyama A."/>
            <person name="Yamazoe A."/>
            <person name="Tsuda M."/>
            <person name="Fujita N."/>
            <person name="Kawai F."/>
        </authorList>
    </citation>
    <scope>NUCLEOTIDE SEQUENCE [LARGE SCALE GENOMIC DNA]</scope>
    <source>
        <strain evidence="3">203N</strain>
        <plasmid evidence="3">unnamed2</plasmid>
    </source>
</reference>
<dbReference type="Proteomes" id="UP000076088">
    <property type="component" value="Plasmid unnamed2"/>
</dbReference>
<feature type="transmembrane region" description="Helical" evidence="1">
    <location>
        <begin position="29"/>
        <end position="53"/>
    </location>
</feature>
<feature type="transmembrane region" description="Helical" evidence="1">
    <location>
        <begin position="104"/>
        <end position="124"/>
    </location>
</feature>
<dbReference type="KEGG" id="smaz:LH19_28470"/>
<keyword evidence="2" id="KW-0614">Plasmid</keyword>